<organism evidence="2 3">
    <name type="scientific">Prorocentrum cordatum</name>
    <dbReference type="NCBI Taxonomy" id="2364126"/>
    <lineage>
        <taxon>Eukaryota</taxon>
        <taxon>Sar</taxon>
        <taxon>Alveolata</taxon>
        <taxon>Dinophyceae</taxon>
        <taxon>Prorocentrales</taxon>
        <taxon>Prorocentraceae</taxon>
        <taxon>Prorocentrum</taxon>
    </lineage>
</organism>
<sequence>MARSRSRPRKRARDRSPPRRGRGSPSRSEGRQPQRRRRRRSPSGGRDGSGSDGGRDKGDLRWVCATCAGPHKTKDCPMAKMADMNPMHMMMGMMRGPWHVGRPGPGPGPRGRTRVCRPFA</sequence>
<protein>
    <submittedName>
        <fullName evidence="2">Uncharacterized protein</fullName>
    </submittedName>
</protein>
<evidence type="ECO:0000313" key="3">
    <source>
        <dbReference type="Proteomes" id="UP001189429"/>
    </source>
</evidence>
<name>A0ABN9VNZ7_9DINO</name>
<comment type="caution">
    <text evidence="2">The sequence shown here is derived from an EMBL/GenBank/DDBJ whole genome shotgun (WGS) entry which is preliminary data.</text>
</comment>
<dbReference type="EMBL" id="CAUYUJ010017474">
    <property type="protein sequence ID" value="CAK0875106.1"/>
    <property type="molecule type" value="Genomic_DNA"/>
</dbReference>
<dbReference type="Proteomes" id="UP001189429">
    <property type="component" value="Unassembled WGS sequence"/>
</dbReference>
<accession>A0ABN9VNZ7</accession>
<reference evidence="2" key="1">
    <citation type="submission" date="2023-10" db="EMBL/GenBank/DDBJ databases">
        <authorList>
            <person name="Chen Y."/>
            <person name="Shah S."/>
            <person name="Dougan E. K."/>
            <person name="Thang M."/>
            <person name="Chan C."/>
        </authorList>
    </citation>
    <scope>NUCLEOTIDE SEQUENCE [LARGE SCALE GENOMIC DNA]</scope>
</reference>
<feature type="compositionally biased region" description="Basic residues" evidence="1">
    <location>
        <begin position="1"/>
        <end position="22"/>
    </location>
</feature>
<feature type="region of interest" description="Disordered" evidence="1">
    <location>
        <begin position="98"/>
        <end position="120"/>
    </location>
</feature>
<evidence type="ECO:0000256" key="1">
    <source>
        <dbReference type="SAM" id="MobiDB-lite"/>
    </source>
</evidence>
<proteinExistence type="predicted"/>
<gene>
    <name evidence="2" type="ORF">PCOR1329_LOCUS59842</name>
</gene>
<feature type="compositionally biased region" description="Basic residues" evidence="1">
    <location>
        <begin position="111"/>
        <end position="120"/>
    </location>
</feature>
<feature type="region of interest" description="Disordered" evidence="1">
    <location>
        <begin position="1"/>
        <end position="60"/>
    </location>
</feature>
<keyword evidence="3" id="KW-1185">Reference proteome</keyword>
<evidence type="ECO:0000313" key="2">
    <source>
        <dbReference type="EMBL" id="CAK0875106.1"/>
    </source>
</evidence>